<keyword evidence="1" id="KW-0175">Coiled coil</keyword>
<proteinExistence type="predicted"/>
<dbReference type="STRING" id="418495.SAMN05216215_1007248"/>
<evidence type="ECO:0008006" key="4">
    <source>
        <dbReference type="Google" id="ProtNLM"/>
    </source>
</evidence>
<dbReference type="Proteomes" id="UP000199529">
    <property type="component" value="Unassembled WGS sequence"/>
</dbReference>
<feature type="coiled-coil region" evidence="1">
    <location>
        <begin position="22"/>
        <end position="100"/>
    </location>
</feature>
<accession>A0A1H2Z274</accession>
<dbReference type="SUPFAM" id="SSF140453">
    <property type="entry name" value="EsxAB dimer-like"/>
    <property type="match status" value="1"/>
</dbReference>
<evidence type="ECO:0000313" key="3">
    <source>
        <dbReference type="Proteomes" id="UP000199529"/>
    </source>
</evidence>
<dbReference type="InterPro" id="IPR036689">
    <property type="entry name" value="ESAT-6-like_sf"/>
</dbReference>
<evidence type="ECO:0000256" key="1">
    <source>
        <dbReference type="SAM" id="Coils"/>
    </source>
</evidence>
<dbReference type="Gene3D" id="1.10.287.1060">
    <property type="entry name" value="ESAT-6-like"/>
    <property type="match status" value="1"/>
</dbReference>
<dbReference type="RefSeq" id="WP_143060914.1">
    <property type="nucleotide sequence ID" value="NZ_FNOK01000007.1"/>
</dbReference>
<sequence length="114" mass="12626">MVTSPNNLAHEGAKHQQLTSSLVQHVDSMDQAAKNVQQMNQQLQAYMRSGAGRTFNTQIEAWTQSYNKIKAKVDEVINNLGAAKKQIQAAEEDNQTKAAQFGQGIYDVLSKPHN</sequence>
<reference evidence="3" key="1">
    <citation type="submission" date="2016-10" db="EMBL/GenBank/DDBJ databases">
        <authorList>
            <person name="Varghese N."/>
            <person name="Submissions S."/>
        </authorList>
    </citation>
    <scope>NUCLEOTIDE SEQUENCE [LARGE SCALE GENOMIC DNA]</scope>
    <source>
        <strain evidence="3">CGMCC 4.3530</strain>
    </source>
</reference>
<protein>
    <recommendedName>
        <fullName evidence="4">WXG100 family type VII secretion target</fullName>
    </recommendedName>
</protein>
<organism evidence="2 3">
    <name type="scientific">Saccharopolyspora shandongensis</name>
    <dbReference type="NCBI Taxonomy" id="418495"/>
    <lineage>
        <taxon>Bacteria</taxon>
        <taxon>Bacillati</taxon>
        <taxon>Actinomycetota</taxon>
        <taxon>Actinomycetes</taxon>
        <taxon>Pseudonocardiales</taxon>
        <taxon>Pseudonocardiaceae</taxon>
        <taxon>Saccharopolyspora</taxon>
    </lineage>
</organism>
<evidence type="ECO:0000313" key="2">
    <source>
        <dbReference type="EMBL" id="SDX11466.1"/>
    </source>
</evidence>
<dbReference type="AlphaFoldDB" id="A0A1H2Z274"/>
<keyword evidence="3" id="KW-1185">Reference proteome</keyword>
<gene>
    <name evidence="2" type="ORF">SAMN05216215_1007248</name>
</gene>
<name>A0A1H2Z274_9PSEU</name>
<dbReference type="EMBL" id="FNOK01000007">
    <property type="protein sequence ID" value="SDX11466.1"/>
    <property type="molecule type" value="Genomic_DNA"/>
</dbReference>